<dbReference type="GO" id="GO:0005794">
    <property type="term" value="C:Golgi apparatus"/>
    <property type="evidence" value="ECO:0007669"/>
    <property type="project" value="TreeGrafter"/>
</dbReference>
<accession>A0A2G5VDX8</accession>
<keyword evidence="4" id="KW-0460">Magnesium</keyword>
<dbReference type="Gene3D" id="3.40.50.300">
    <property type="entry name" value="P-loop containing nucleotide triphosphate hydrolases"/>
    <property type="match status" value="1"/>
</dbReference>
<organism evidence="5 6">
    <name type="scientific">Caenorhabditis nigoni</name>
    <dbReference type="NCBI Taxonomy" id="1611254"/>
    <lineage>
        <taxon>Eukaryota</taxon>
        <taxon>Metazoa</taxon>
        <taxon>Ecdysozoa</taxon>
        <taxon>Nematoda</taxon>
        <taxon>Chromadorea</taxon>
        <taxon>Rhabditida</taxon>
        <taxon>Rhabditina</taxon>
        <taxon>Rhabditomorpha</taxon>
        <taxon>Rhabditoidea</taxon>
        <taxon>Rhabditidae</taxon>
        <taxon>Peloderinae</taxon>
        <taxon>Caenorhabditis</taxon>
    </lineage>
</organism>
<dbReference type="InterPro" id="IPR024156">
    <property type="entry name" value="Small_GTPase_ARF"/>
</dbReference>
<dbReference type="GO" id="GO:0005525">
    <property type="term" value="F:GTP binding"/>
    <property type="evidence" value="ECO:0007669"/>
    <property type="project" value="UniProtKB-KW"/>
</dbReference>
<dbReference type="GO" id="GO:0034067">
    <property type="term" value="P:protein localization to Golgi apparatus"/>
    <property type="evidence" value="ECO:0007669"/>
    <property type="project" value="TreeGrafter"/>
</dbReference>
<dbReference type="Proteomes" id="UP000230233">
    <property type="component" value="Chromosome I"/>
</dbReference>
<evidence type="ECO:0008006" key="7">
    <source>
        <dbReference type="Google" id="ProtNLM"/>
    </source>
</evidence>
<comment type="caution">
    <text evidence="5">The sequence shown here is derived from an EMBL/GenBank/DDBJ whole genome shotgun (WGS) entry which is preliminary data.</text>
</comment>
<evidence type="ECO:0000256" key="2">
    <source>
        <dbReference type="ARBA" id="ARBA00023134"/>
    </source>
</evidence>
<feature type="binding site" evidence="4">
    <location>
        <position position="31"/>
    </location>
    <ligand>
        <name>Mg(2+)</name>
        <dbReference type="ChEBI" id="CHEBI:18420"/>
    </ligand>
</feature>
<protein>
    <recommendedName>
        <fullName evidence="7">ADP-ribosylation factor-related protein 1</fullName>
    </recommendedName>
</protein>
<dbReference type="GO" id="GO:0046872">
    <property type="term" value="F:metal ion binding"/>
    <property type="evidence" value="ECO:0007669"/>
    <property type="project" value="UniProtKB-KW"/>
</dbReference>
<feature type="binding site" evidence="3">
    <location>
        <begin position="24"/>
        <end position="31"/>
    </location>
    <ligand>
        <name>GTP</name>
        <dbReference type="ChEBI" id="CHEBI:37565"/>
    </ligand>
</feature>
<dbReference type="InterPro" id="IPR027417">
    <property type="entry name" value="P-loop_NTPase"/>
</dbReference>
<keyword evidence="2 3" id="KW-0342">GTP-binding</keyword>
<proteinExistence type="predicted"/>
<dbReference type="InterPro" id="IPR006689">
    <property type="entry name" value="Small_GTPase_ARF/SAR"/>
</dbReference>
<dbReference type="GO" id="GO:0006886">
    <property type="term" value="P:intracellular protein transport"/>
    <property type="evidence" value="ECO:0007669"/>
    <property type="project" value="TreeGrafter"/>
</dbReference>
<dbReference type="SUPFAM" id="SSF52540">
    <property type="entry name" value="P-loop containing nucleoside triphosphate hydrolases"/>
    <property type="match status" value="1"/>
</dbReference>
<feature type="binding site" evidence="4">
    <location>
        <position position="56"/>
    </location>
    <ligand>
        <name>Mg(2+)</name>
        <dbReference type="ChEBI" id="CHEBI:18420"/>
    </ligand>
</feature>
<keyword evidence="4" id="KW-0479">Metal-binding</keyword>
<dbReference type="EMBL" id="PDUG01000001">
    <property type="protein sequence ID" value="PIC49930.1"/>
    <property type="molecule type" value="Genomic_DNA"/>
</dbReference>
<evidence type="ECO:0000313" key="6">
    <source>
        <dbReference type="Proteomes" id="UP000230233"/>
    </source>
</evidence>
<dbReference type="PANTHER" id="PTHR45909">
    <property type="entry name" value="ADP-RIBOSYLATION FACTOR-RELATED PROTEIN 1"/>
    <property type="match status" value="1"/>
</dbReference>
<dbReference type="PANTHER" id="PTHR45909:SF1">
    <property type="entry name" value="ADP-RIBOSYLATION FACTOR-RELATED PROTEIN 1"/>
    <property type="match status" value="1"/>
</dbReference>
<evidence type="ECO:0000256" key="3">
    <source>
        <dbReference type="PIRSR" id="PIRSR606689-1"/>
    </source>
</evidence>
<evidence type="ECO:0000313" key="5">
    <source>
        <dbReference type="EMBL" id="PIC49930.1"/>
    </source>
</evidence>
<keyword evidence="6" id="KW-1185">Reference proteome</keyword>
<keyword evidence="1 3" id="KW-0547">Nucleotide-binding</keyword>
<dbReference type="STRING" id="1611254.A0A2G5VDX8"/>
<gene>
    <name evidence="5" type="primary">Cni-Y54E10BR.2</name>
    <name evidence="5" type="synonym">Cnig_chr_I.g1031</name>
    <name evidence="5" type="ORF">B9Z55_001031</name>
</gene>
<dbReference type="GO" id="GO:0003924">
    <property type="term" value="F:GTPase activity"/>
    <property type="evidence" value="ECO:0007669"/>
    <property type="project" value="InterPro"/>
</dbReference>
<reference evidence="6" key="1">
    <citation type="submission" date="2017-10" db="EMBL/GenBank/DDBJ databases">
        <title>Rapid genome shrinkage in a self-fertile nematode reveals novel sperm competition proteins.</title>
        <authorList>
            <person name="Yin D."/>
            <person name="Schwarz E.M."/>
            <person name="Thomas C.G."/>
            <person name="Felde R.L."/>
            <person name="Korf I.F."/>
            <person name="Cutter A.D."/>
            <person name="Schartner C.M."/>
            <person name="Ralston E.J."/>
            <person name="Meyer B.J."/>
            <person name="Haag E.S."/>
        </authorList>
    </citation>
    <scope>NUCLEOTIDE SEQUENCE [LARGE SCALE GENOMIC DNA]</scope>
    <source>
        <strain evidence="6">JU1422</strain>
    </source>
</reference>
<evidence type="ECO:0000256" key="4">
    <source>
        <dbReference type="PIRSR" id="PIRSR606689-2"/>
    </source>
</evidence>
<dbReference type="GO" id="GO:0043001">
    <property type="term" value="P:Golgi to plasma membrane protein transport"/>
    <property type="evidence" value="ECO:0007669"/>
    <property type="project" value="TreeGrafter"/>
</dbReference>
<dbReference type="OrthoDB" id="414781at2759"/>
<evidence type="ECO:0000256" key="1">
    <source>
        <dbReference type="ARBA" id="ARBA00022741"/>
    </source>
</evidence>
<name>A0A2G5VDX8_9PELO</name>
<dbReference type="AlphaFoldDB" id="A0A2G5VDX8"/>
<dbReference type="Pfam" id="PF00025">
    <property type="entry name" value="Arf"/>
    <property type="match status" value="1"/>
</dbReference>
<sequence>MYTLSAGIWEKFFKKKDYYVVIVGLDNAGKTTFLEQTKSHFVKDYGVLNPSKITATVGLNSEFFKNKGFKASSNYGLFQPAKLS</sequence>